<organism evidence="1 2">
    <name type="scientific">Sinanodonta woodiana</name>
    <name type="common">Chinese pond mussel</name>
    <name type="synonym">Anodonta woodiana</name>
    <dbReference type="NCBI Taxonomy" id="1069815"/>
    <lineage>
        <taxon>Eukaryota</taxon>
        <taxon>Metazoa</taxon>
        <taxon>Spiralia</taxon>
        <taxon>Lophotrochozoa</taxon>
        <taxon>Mollusca</taxon>
        <taxon>Bivalvia</taxon>
        <taxon>Autobranchia</taxon>
        <taxon>Heteroconchia</taxon>
        <taxon>Palaeoheterodonta</taxon>
        <taxon>Unionida</taxon>
        <taxon>Unionoidea</taxon>
        <taxon>Unionidae</taxon>
        <taxon>Unioninae</taxon>
        <taxon>Sinanodonta</taxon>
    </lineage>
</organism>
<proteinExistence type="predicted"/>
<dbReference type="EMBL" id="JBJQND010000002">
    <property type="protein sequence ID" value="KAL3887151.1"/>
    <property type="molecule type" value="Genomic_DNA"/>
</dbReference>
<evidence type="ECO:0000313" key="2">
    <source>
        <dbReference type="Proteomes" id="UP001634394"/>
    </source>
</evidence>
<reference evidence="1 2" key="1">
    <citation type="submission" date="2024-11" db="EMBL/GenBank/DDBJ databases">
        <title>Chromosome-level genome assembly of the freshwater bivalve Anodonta woodiana.</title>
        <authorList>
            <person name="Chen X."/>
        </authorList>
    </citation>
    <scope>NUCLEOTIDE SEQUENCE [LARGE SCALE GENOMIC DNA]</scope>
    <source>
        <strain evidence="1">MN2024</strain>
        <tissue evidence="1">Gills</tissue>
    </source>
</reference>
<evidence type="ECO:0000313" key="1">
    <source>
        <dbReference type="EMBL" id="KAL3887151.1"/>
    </source>
</evidence>
<keyword evidence="2" id="KW-1185">Reference proteome</keyword>
<sequence length="50" mass="5522">KRRQRANALKGEAARFAPFSSATIPDYPVCKATPLTYKTGQCSWQTCSKS</sequence>
<dbReference type="AlphaFoldDB" id="A0ABD3XLS4"/>
<accession>A0ABD3XLS4</accession>
<comment type="caution">
    <text evidence="1">The sequence shown here is derived from an EMBL/GenBank/DDBJ whole genome shotgun (WGS) entry which is preliminary data.</text>
</comment>
<name>A0ABD3XLS4_SINWO</name>
<protein>
    <submittedName>
        <fullName evidence="1">Uncharacterized protein</fullName>
    </submittedName>
</protein>
<feature type="non-terminal residue" evidence="1">
    <location>
        <position position="50"/>
    </location>
</feature>
<feature type="non-terminal residue" evidence="1">
    <location>
        <position position="1"/>
    </location>
</feature>
<gene>
    <name evidence="1" type="ORF">ACJMK2_027103</name>
</gene>
<dbReference type="Proteomes" id="UP001634394">
    <property type="component" value="Unassembled WGS sequence"/>
</dbReference>